<evidence type="ECO:0000256" key="1">
    <source>
        <dbReference type="ARBA" id="ARBA00022676"/>
    </source>
</evidence>
<keyword evidence="1 4" id="KW-0328">Glycosyltransferase</keyword>
<gene>
    <name evidence="4" type="ORF">ACFQO9_12385</name>
</gene>
<dbReference type="GO" id="GO:0016757">
    <property type="term" value="F:glycosyltransferase activity"/>
    <property type="evidence" value="ECO:0007669"/>
    <property type="project" value="UniProtKB-KW"/>
</dbReference>
<keyword evidence="2 4" id="KW-0808">Transferase</keyword>
<proteinExistence type="predicted"/>
<accession>A0ABW2M1V2</accession>
<dbReference type="RefSeq" id="WP_378179225.1">
    <property type="nucleotide sequence ID" value="NZ_JBHTCR010000005.1"/>
</dbReference>
<feature type="domain" description="Glycosyl transferase family 1" evidence="3">
    <location>
        <begin position="181"/>
        <end position="352"/>
    </location>
</feature>
<evidence type="ECO:0000259" key="3">
    <source>
        <dbReference type="Pfam" id="PF00534"/>
    </source>
</evidence>
<dbReference type="EMBL" id="JBHTCR010000005">
    <property type="protein sequence ID" value="MFC7347518.1"/>
    <property type="molecule type" value="Genomic_DNA"/>
</dbReference>
<keyword evidence="5" id="KW-1185">Reference proteome</keyword>
<dbReference type="Proteomes" id="UP001596550">
    <property type="component" value="Unassembled WGS sequence"/>
</dbReference>
<evidence type="ECO:0000313" key="5">
    <source>
        <dbReference type="Proteomes" id="UP001596550"/>
    </source>
</evidence>
<dbReference type="PANTHER" id="PTHR12526">
    <property type="entry name" value="GLYCOSYLTRANSFERASE"/>
    <property type="match status" value="1"/>
</dbReference>
<organism evidence="4 5">
    <name type="scientific">Chryseobacterium zhengzhouense</name>
    <dbReference type="NCBI Taxonomy" id="1636086"/>
    <lineage>
        <taxon>Bacteria</taxon>
        <taxon>Pseudomonadati</taxon>
        <taxon>Bacteroidota</taxon>
        <taxon>Flavobacteriia</taxon>
        <taxon>Flavobacteriales</taxon>
        <taxon>Weeksellaceae</taxon>
        <taxon>Chryseobacterium group</taxon>
        <taxon>Chryseobacterium</taxon>
    </lineage>
</organism>
<dbReference type="SUPFAM" id="SSF53756">
    <property type="entry name" value="UDP-Glycosyltransferase/glycogen phosphorylase"/>
    <property type="match status" value="1"/>
</dbReference>
<name>A0ABW2M1V2_9FLAO</name>
<dbReference type="InterPro" id="IPR001296">
    <property type="entry name" value="Glyco_trans_1"/>
</dbReference>
<evidence type="ECO:0000313" key="4">
    <source>
        <dbReference type="EMBL" id="MFC7347518.1"/>
    </source>
</evidence>
<dbReference type="EC" id="2.4.-.-" evidence="4"/>
<evidence type="ECO:0000256" key="2">
    <source>
        <dbReference type="ARBA" id="ARBA00022679"/>
    </source>
</evidence>
<reference evidence="5" key="1">
    <citation type="journal article" date="2019" name="Int. J. Syst. Evol. Microbiol.">
        <title>The Global Catalogue of Microorganisms (GCM) 10K type strain sequencing project: providing services to taxonomists for standard genome sequencing and annotation.</title>
        <authorList>
            <consortium name="The Broad Institute Genomics Platform"/>
            <consortium name="The Broad Institute Genome Sequencing Center for Infectious Disease"/>
            <person name="Wu L."/>
            <person name="Ma J."/>
        </authorList>
    </citation>
    <scope>NUCLEOTIDE SEQUENCE [LARGE SCALE GENOMIC DNA]</scope>
    <source>
        <strain evidence="5">CCUG 54781</strain>
    </source>
</reference>
<protein>
    <submittedName>
        <fullName evidence="4">Glycosyltransferase</fullName>
        <ecNumber evidence="4">2.4.-.-</ecNumber>
    </submittedName>
</protein>
<dbReference type="Pfam" id="PF00534">
    <property type="entry name" value="Glycos_transf_1"/>
    <property type="match status" value="1"/>
</dbReference>
<sequence length="380" mass="43998">MAKILFLTTAHHYNDDRIFFHQAKELAGRGFEVRICSLTSDFKDKIDSVEIESFDVLDHSLKTKIEKFTEVCDSFQPDCIVCSEPIAVFAANKFIKTKKASIIYDITEWYPAMSMLQNYNFLMKLVHGLKFFLIQLYVGFLSTHFIFGEETKKFPLAYFYPFKKKIILPYYPHEKFVSENIKKLNSEEITLCYTGAISEDKGIGNFFNAIEELKRRNSQLNIKILIVGSTRSDADQEYFAKVLATSSIKNIEIRKPTSFEEFTNSFADADICFDLRNFNFENHHSLPIKLFYYIGAGKPVIYSALKGIKKHMEVSEFGFLVNPKDAAEIADSIDKYLKNPELYGRHAANARKEFTEHYNWNVIKNSFVTFIQNSLPKSNR</sequence>
<comment type="caution">
    <text evidence="4">The sequence shown here is derived from an EMBL/GenBank/DDBJ whole genome shotgun (WGS) entry which is preliminary data.</text>
</comment>
<dbReference type="Gene3D" id="3.40.50.2000">
    <property type="entry name" value="Glycogen Phosphorylase B"/>
    <property type="match status" value="2"/>
</dbReference>
<dbReference type="PANTHER" id="PTHR12526:SF629">
    <property type="entry name" value="TEICHURONIC ACID BIOSYNTHESIS GLYCOSYLTRANSFERASE TUAH-RELATED"/>
    <property type="match status" value="1"/>
</dbReference>